<evidence type="ECO:0000256" key="1">
    <source>
        <dbReference type="SAM" id="MobiDB-lite"/>
    </source>
</evidence>
<dbReference type="AlphaFoldDB" id="A0A6A5XQK3"/>
<dbReference type="RefSeq" id="XP_033382913.1">
    <property type="nucleotide sequence ID" value="XM_033531124.1"/>
</dbReference>
<organism evidence="3 4">
    <name type="scientific">Aaosphaeria arxii CBS 175.79</name>
    <dbReference type="NCBI Taxonomy" id="1450172"/>
    <lineage>
        <taxon>Eukaryota</taxon>
        <taxon>Fungi</taxon>
        <taxon>Dikarya</taxon>
        <taxon>Ascomycota</taxon>
        <taxon>Pezizomycotina</taxon>
        <taxon>Dothideomycetes</taxon>
        <taxon>Pleosporomycetidae</taxon>
        <taxon>Pleosporales</taxon>
        <taxon>Pleosporales incertae sedis</taxon>
        <taxon>Aaosphaeria</taxon>
    </lineage>
</organism>
<dbReference type="GeneID" id="54288521"/>
<evidence type="ECO:0000313" key="4">
    <source>
        <dbReference type="Proteomes" id="UP000799778"/>
    </source>
</evidence>
<name>A0A6A5XQK3_9PLEO</name>
<keyword evidence="4" id="KW-1185">Reference proteome</keyword>
<evidence type="ECO:0000259" key="2">
    <source>
        <dbReference type="Pfam" id="PF25545"/>
    </source>
</evidence>
<feature type="domain" description="DUF7924" evidence="2">
    <location>
        <begin position="166"/>
        <end position="387"/>
    </location>
</feature>
<dbReference type="EMBL" id="ML978070">
    <property type="protein sequence ID" value="KAF2014574.1"/>
    <property type="molecule type" value="Genomic_DNA"/>
</dbReference>
<feature type="region of interest" description="Disordered" evidence="1">
    <location>
        <begin position="62"/>
        <end position="89"/>
    </location>
</feature>
<gene>
    <name evidence="3" type="ORF">BU24DRAFT_451576</name>
</gene>
<reference evidence="3" key="1">
    <citation type="journal article" date="2020" name="Stud. Mycol.">
        <title>101 Dothideomycetes genomes: a test case for predicting lifestyles and emergence of pathogens.</title>
        <authorList>
            <person name="Haridas S."/>
            <person name="Albert R."/>
            <person name="Binder M."/>
            <person name="Bloem J."/>
            <person name="Labutti K."/>
            <person name="Salamov A."/>
            <person name="Andreopoulos B."/>
            <person name="Baker S."/>
            <person name="Barry K."/>
            <person name="Bills G."/>
            <person name="Bluhm B."/>
            <person name="Cannon C."/>
            <person name="Castanera R."/>
            <person name="Culley D."/>
            <person name="Daum C."/>
            <person name="Ezra D."/>
            <person name="Gonzalez J."/>
            <person name="Henrissat B."/>
            <person name="Kuo A."/>
            <person name="Liang C."/>
            <person name="Lipzen A."/>
            <person name="Lutzoni F."/>
            <person name="Magnuson J."/>
            <person name="Mondo S."/>
            <person name="Nolan M."/>
            <person name="Ohm R."/>
            <person name="Pangilinan J."/>
            <person name="Park H.-J."/>
            <person name="Ramirez L."/>
            <person name="Alfaro M."/>
            <person name="Sun H."/>
            <person name="Tritt A."/>
            <person name="Yoshinaga Y."/>
            <person name="Zwiers L.-H."/>
            <person name="Turgeon B."/>
            <person name="Goodwin S."/>
            <person name="Spatafora J."/>
            <person name="Crous P."/>
            <person name="Grigoriev I."/>
        </authorList>
    </citation>
    <scope>NUCLEOTIDE SEQUENCE</scope>
    <source>
        <strain evidence="3">CBS 175.79</strain>
    </source>
</reference>
<proteinExistence type="predicted"/>
<dbReference type="PANTHER" id="PTHR42470:SF2">
    <property type="match status" value="1"/>
</dbReference>
<accession>A0A6A5XQK3</accession>
<sequence length="429" mass="48764">MDCDSSPLDLRRTLLESNQGIAEPTNQVGVQEPKIVLHDPLVAVEPKTSSLSIRPDNVCTSEYAPQATVSRRPREDDEAYDNTSGQVQKRLRTSTLPTRPKSLKEATVEYWVDFSVWPTAEQEQAMDPIAAFRHCLATPRSMESSNSSLTSQTTTGLNTIFSEERFEKHLGNIRGQTAMRVFRDISLLIVPSAEILAVDGDKHLEFLKETNCDAWINSYPLHDLQPRPCYGLGFEPRAFTKEQRGKLEPFIGNLLEDWSHFAATCNMYFPFLTCEIKGQEASLDVADRQNTHSQTVALKGLFQLFEMVGREKDLHREVCGFSISHNDEGVRIWGHYIVINDRTPTFYRCSIDQFIINKDTRSLAYKFVRNIYDIWVPDHFKKISSAIDMIPADIGLRIAEAESLISRSSHAGVPQPHEVDEYQRTVEQH</sequence>
<feature type="region of interest" description="Disordered" evidence="1">
    <location>
        <begin position="408"/>
        <end position="429"/>
    </location>
</feature>
<dbReference type="Pfam" id="PF25545">
    <property type="entry name" value="DUF7924"/>
    <property type="match status" value="1"/>
</dbReference>
<feature type="compositionally biased region" description="Basic and acidic residues" evidence="1">
    <location>
        <begin position="417"/>
        <end position="429"/>
    </location>
</feature>
<evidence type="ECO:0000313" key="3">
    <source>
        <dbReference type="EMBL" id="KAF2014574.1"/>
    </source>
</evidence>
<dbReference type="PANTHER" id="PTHR42470">
    <property type="entry name" value="VAST DOMAIN-CONTAINING PROTEIN"/>
    <property type="match status" value="1"/>
</dbReference>
<dbReference type="Proteomes" id="UP000799778">
    <property type="component" value="Unassembled WGS sequence"/>
</dbReference>
<protein>
    <recommendedName>
        <fullName evidence="2">DUF7924 domain-containing protein</fullName>
    </recommendedName>
</protein>
<dbReference type="OrthoDB" id="5132737at2759"/>
<dbReference type="InterPro" id="IPR057684">
    <property type="entry name" value="DUF7924"/>
</dbReference>